<dbReference type="PANTHER" id="PTHR42973:SF39">
    <property type="entry name" value="FAD-BINDING PCMH-TYPE DOMAIN-CONTAINING PROTEIN"/>
    <property type="match status" value="1"/>
</dbReference>
<dbReference type="InterPro" id="IPR016169">
    <property type="entry name" value="FAD-bd_PCMH_sub2"/>
</dbReference>
<dbReference type="GO" id="GO:0016491">
    <property type="term" value="F:oxidoreductase activity"/>
    <property type="evidence" value="ECO:0007669"/>
    <property type="project" value="UniProtKB-KW"/>
</dbReference>
<comment type="similarity">
    <text evidence="2">Belongs to the oxygen-dependent FAD-linked oxidoreductase family.</text>
</comment>
<keyword evidence="4" id="KW-0274">FAD</keyword>
<keyword evidence="5" id="KW-0560">Oxidoreductase</keyword>
<dbReference type="InterPro" id="IPR016164">
    <property type="entry name" value="FAD-linked_Oxase-like_C"/>
</dbReference>
<evidence type="ECO:0000259" key="6">
    <source>
        <dbReference type="PROSITE" id="PS51387"/>
    </source>
</evidence>
<evidence type="ECO:0000313" key="7">
    <source>
        <dbReference type="EMBL" id="RFU37902.1"/>
    </source>
</evidence>
<name>A0A372JD43_9ACTN</name>
<dbReference type="EMBL" id="QURH01000903">
    <property type="protein sequence ID" value="RFU37902.1"/>
    <property type="molecule type" value="Genomic_DNA"/>
</dbReference>
<comment type="cofactor">
    <cofactor evidence="1">
        <name>FAD</name>
        <dbReference type="ChEBI" id="CHEBI:57692"/>
    </cofactor>
</comment>
<keyword evidence="8" id="KW-1185">Reference proteome</keyword>
<dbReference type="Pfam" id="PF08031">
    <property type="entry name" value="BBE"/>
    <property type="match status" value="1"/>
</dbReference>
<evidence type="ECO:0000256" key="3">
    <source>
        <dbReference type="ARBA" id="ARBA00022630"/>
    </source>
</evidence>
<dbReference type="InterPro" id="IPR012951">
    <property type="entry name" value="BBE"/>
</dbReference>
<gene>
    <name evidence="7" type="ORF">DZF91_30460</name>
</gene>
<reference evidence="7 8" key="1">
    <citation type="submission" date="2018-08" db="EMBL/GenBank/DDBJ databases">
        <title>Actinomadura jelena sp. nov., a novel Actinomycete isolated from soil in Chad.</title>
        <authorList>
            <person name="Shi L."/>
        </authorList>
    </citation>
    <scope>NUCLEOTIDE SEQUENCE [LARGE SCALE GENOMIC DNA]</scope>
    <source>
        <strain evidence="7 8">NEAU-G17</strain>
    </source>
</reference>
<evidence type="ECO:0000256" key="2">
    <source>
        <dbReference type="ARBA" id="ARBA00005466"/>
    </source>
</evidence>
<organism evidence="7 8">
    <name type="scientific">Actinomadura logoneensis</name>
    <dbReference type="NCBI Taxonomy" id="2293572"/>
    <lineage>
        <taxon>Bacteria</taxon>
        <taxon>Bacillati</taxon>
        <taxon>Actinomycetota</taxon>
        <taxon>Actinomycetes</taxon>
        <taxon>Streptosporangiales</taxon>
        <taxon>Thermomonosporaceae</taxon>
        <taxon>Actinomadura</taxon>
    </lineage>
</organism>
<dbReference type="InterPro" id="IPR006094">
    <property type="entry name" value="Oxid_FAD_bind_N"/>
</dbReference>
<dbReference type="InterPro" id="IPR006093">
    <property type="entry name" value="Oxy_OxRdtase_FAD_BS"/>
</dbReference>
<dbReference type="PANTHER" id="PTHR42973">
    <property type="entry name" value="BINDING OXIDOREDUCTASE, PUTATIVE (AFU_ORTHOLOGUE AFUA_1G17690)-RELATED"/>
    <property type="match status" value="1"/>
</dbReference>
<dbReference type="SUPFAM" id="SSF56176">
    <property type="entry name" value="FAD-binding/transporter-associated domain-like"/>
    <property type="match status" value="1"/>
</dbReference>
<dbReference type="OrthoDB" id="5169292at2"/>
<dbReference type="InterPro" id="IPR016166">
    <property type="entry name" value="FAD-bd_PCMH"/>
</dbReference>
<proteinExistence type="inferred from homology"/>
<dbReference type="Proteomes" id="UP000261811">
    <property type="component" value="Unassembled WGS sequence"/>
</dbReference>
<feature type="domain" description="FAD-binding PCMH-type" evidence="6">
    <location>
        <begin position="54"/>
        <end position="223"/>
    </location>
</feature>
<dbReference type="GO" id="GO:0071949">
    <property type="term" value="F:FAD binding"/>
    <property type="evidence" value="ECO:0007669"/>
    <property type="project" value="InterPro"/>
</dbReference>
<dbReference type="AlphaFoldDB" id="A0A372JD43"/>
<dbReference type="RefSeq" id="WP_117360536.1">
    <property type="nucleotide sequence ID" value="NZ_QURH01000903.1"/>
</dbReference>
<accession>A0A372JD43</accession>
<dbReference type="InterPro" id="IPR050416">
    <property type="entry name" value="FAD-linked_Oxidoreductase"/>
</dbReference>
<evidence type="ECO:0000313" key="8">
    <source>
        <dbReference type="Proteomes" id="UP000261811"/>
    </source>
</evidence>
<dbReference type="Gene3D" id="3.30.43.10">
    <property type="entry name" value="Uridine Diphospho-n-acetylenolpyruvylglucosamine Reductase, domain 2"/>
    <property type="match status" value="1"/>
</dbReference>
<dbReference type="InterPro" id="IPR036318">
    <property type="entry name" value="FAD-bd_PCMH-like_sf"/>
</dbReference>
<dbReference type="Pfam" id="PF01565">
    <property type="entry name" value="FAD_binding_4"/>
    <property type="match status" value="1"/>
</dbReference>
<keyword evidence="3" id="KW-0285">Flavoprotein</keyword>
<protein>
    <submittedName>
        <fullName evidence="7">FAD-binding oxidoreductase</fullName>
    </submittedName>
</protein>
<dbReference type="PROSITE" id="PS00862">
    <property type="entry name" value="OX2_COVAL_FAD"/>
    <property type="match status" value="1"/>
</dbReference>
<evidence type="ECO:0000256" key="1">
    <source>
        <dbReference type="ARBA" id="ARBA00001974"/>
    </source>
</evidence>
<dbReference type="InterPro" id="IPR016167">
    <property type="entry name" value="FAD-bd_PCMH_sub1"/>
</dbReference>
<sequence>MSSTPESRSPASRPSASKPALDTLVELLRERLPDDALIAEPSAAAAATRLWNARVTKRPAVVARCRTAADVQAAVRAARSAGVPLSVRGGGHDWAGSAIADGGLLVDLGEMRQVVIEGDEARVAGGATVSDVLDAARPHGLAAAVGTVGSVGFAGLTLGGGYGTLIGVTGLGVDNMLSAEVVLADGRIVTADPRHEADLFWALRGGGGNFGVVTELRTRLHPFATVSTGLLAFPWDQARSVLRGWRTLTAAADDALDVMFGAMSTPVGKVVFTMPTWAGDPDRAAAQIARVRALGDPVLDDVDRRALADAVHALDEAFPYGGEYRLGARMLPALTDDAIEAFVRAAEAMPGTCALNVHHAHGTATRAQAADAAYPYRDEHLVVEIIGSWTDGDGAAESAWVRDAEDLLEPYALPGGWANLMAPDDPHAPDAYGANTARLLEIKAHYDPDGVFTAIPLREA</sequence>
<evidence type="ECO:0000256" key="4">
    <source>
        <dbReference type="ARBA" id="ARBA00022827"/>
    </source>
</evidence>
<comment type="caution">
    <text evidence="7">The sequence shown here is derived from an EMBL/GenBank/DDBJ whole genome shotgun (WGS) entry which is preliminary data.</text>
</comment>
<dbReference type="Gene3D" id="3.30.465.10">
    <property type="match status" value="1"/>
</dbReference>
<dbReference type="Gene3D" id="3.40.462.20">
    <property type="match status" value="1"/>
</dbReference>
<evidence type="ECO:0000256" key="5">
    <source>
        <dbReference type="ARBA" id="ARBA00023002"/>
    </source>
</evidence>
<dbReference type="PROSITE" id="PS51387">
    <property type="entry name" value="FAD_PCMH"/>
    <property type="match status" value="1"/>
</dbReference>
<dbReference type="SUPFAM" id="SSF55103">
    <property type="entry name" value="FAD-linked oxidases, C-terminal domain"/>
    <property type="match status" value="1"/>
</dbReference>